<reference evidence="1" key="1">
    <citation type="submission" date="2023-12" db="EMBL/GenBank/DDBJ databases">
        <title>Molecular genomic analyses of Enterococcus cecorum from sepsis oubreaks in broilers.</title>
        <authorList>
            <person name="Rhoads D."/>
            <person name="Alrubaye A."/>
        </authorList>
    </citation>
    <scope>NUCLEOTIDE SEQUENCE</scope>
    <source>
        <strain evidence="1">1755</strain>
    </source>
</reference>
<sequence length="69" mass="8011">MQCPTLIFYLAALTNLVEVSTIEELKKDICKEIENREVTRKNIRFIEKKLLIDKLGKDWFENIAAGLIS</sequence>
<dbReference type="Proteomes" id="UP001290582">
    <property type="component" value="Unassembled WGS sequence"/>
</dbReference>
<evidence type="ECO:0000313" key="1">
    <source>
        <dbReference type="EMBL" id="MDZ5597445.1"/>
    </source>
</evidence>
<name>A0AAP6ITQ4_9ENTE</name>
<proteinExistence type="predicted"/>
<dbReference type="EMBL" id="JAXOGL010000005">
    <property type="protein sequence ID" value="MDZ5597445.1"/>
    <property type="molecule type" value="Genomic_DNA"/>
</dbReference>
<evidence type="ECO:0000313" key="2">
    <source>
        <dbReference type="Proteomes" id="UP001290582"/>
    </source>
</evidence>
<gene>
    <name evidence="1" type="ORF">U1294_04280</name>
</gene>
<protein>
    <submittedName>
        <fullName evidence="1">Uncharacterized protein</fullName>
    </submittedName>
</protein>
<accession>A0AAP6ITQ4</accession>
<dbReference type="RefSeq" id="WP_047254548.1">
    <property type="nucleotide sequence ID" value="NZ_JAXOGH010000005.1"/>
</dbReference>
<comment type="caution">
    <text evidence="1">The sequence shown here is derived from an EMBL/GenBank/DDBJ whole genome shotgun (WGS) entry which is preliminary data.</text>
</comment>
<dbReference type="AlphaFoldDB" id="A0AAP6ITQ4"/>
<organism evidence="1 2">
    <name type="scientific">Enterococcus cecorum</name>
    <dbReference type="NCBI Taxonomy" id="44008"/>
    <lineage>
        <taxon>Bacteria</taxon>
        <taxon>Bacillati</taxon>
        <taxon>Bacillota</taxon>
        <taxon>Bacilli</taxon>
        <taxon>Lactobacillales</taxon>
        <taxon>Enterococcaceae</taxon>
        <taxon>Enterococcus</taxon>
    </lineage>
</organism>